<feature type="region of interest" description="Disordered" evidence="7">
    <location>
        <begin position="746"/>
        <end position="778"/>
    </location>
</feature>
<dbReference type="InterPro" id="IPR050937">
    <property type="entry name" value="TEC1_TEAD_TF"/>
</dbReference>
<dbReference type="GO" id="GO:0005634">
    <property type="term" value="C:nucleus"/>
    <property type="evidence" value="ECO:0007669"/>
    <property type="project" value="UniProtKB-SubCell"/>
</dbReference>
<accession>A0A6A6QNV0</accession>
<dbReference type="PRINTS" id="PR00065">
    <property type="entry name" value="TEADOMAIN"/>
</dbReference>
<name>A0A6A6QNV0_9PEZI</name>
<dbReference type="Gene3D" id="6.10.20.40">
    <property type="entry name" value="TEA/ATTS domain"/>
    <property type="match status" value="1"/>
</dbReference>
<dbReference type="PANTHER" id="PTHR11834">
    <property type="entry name" value="TRANSCRIPTIONAL ENHANCER FACTOR TEF RELATED"/>
    <property type="match status" value="1"/>
</dbReference>
<reference evidence="9" key="1">
    <citation type="journal article" date="2020" name="Stud. Mycol.">
        <title>101 Dothideomycetes genomes: a test case for predicting lifestyles and emergence of pathogens.</title>
        <authorList>
            <person name="Haridas S."/>
            <person name="Albert R."/>
            <person name="Binder M."/>
            <person name="Bloem J."/>
            <person name="Labutti K."/>
            <person name="Salamov A."/>
            <person name="Andreopoulos B."/>
            <person name="Baker S."/>
            <person name="Barry K."/>
            <person name="Bills G."/>
            <person name="Bluhm B."/>
            <person name="Cannon C."/>
            <person name="Castanera R."/>
            <person name="Culley D."/>
            <person name="Daum C."/>
            <person name="Ezra D."/>
            <person name="Gonzalez J."/>
            <person name="Henrissat B."/>
            <person name="Kuo A."/>
            <person name="Liang C."/>
            <person name="Lipzen A."/>
            <person name="Lutzoni F."/>
            <person name="Magnuson J."/>
            <person name="Mondo S."/>
            <person name="Nolan M."/>
            <person name="Ohm R."/>
            <person name="Pangilinan J."/>
            <person name="Park H.-J."/>
            <person name="Ramirez L."/>
            <person name="Alfaro M."/>
            <person name="Sun H."/>
            <person name="Tritt A."/>
            <person name="Yoshinaga Y."/>
            <person name="Zwiers L.-H."/>
            <person name="Turgeon B."/>
            <person name="Goodwin S."/>
            <person name="Spatafora J."/>
            <person name="Crous P."/>
            <person name="Grigoriev I."/>
        </authorList>
    </citation>
    <scope>NUCLEOTIDE SEQUENCE</scope>
    <source>
        <strain evidence="9">CBS 269.34</strain>
    </source>
</reference>
<comment type="subcellular location">
    <subcellularLocation>
        <location evidence="1">Nucleus</location>
    </subcellularLocation>
</comment>
<feature type="compositionally biased region" description="Gly residues" evidence="7">
    <location>
        <begin position="670"/>
        <end position="679"/>
    </location>
</feature>
<keyword evidence="10" id="KW-1185">Reference proteome</keyword>
<evidence type="ECO:0000256" key="3">
    <source>
        <dbReference type="ARBA" id="ARBA00023015"/>
    </source>
</evidence>
<evidence type="ECO:0000259" key="8">
    <source>
        <dbReference type="PROSITE" id="PS51088"/>
    </source>
</evidence>
<feature type="region of interest" description="Disordered" evidence="7">
    <location>
        <begin position="654"/>
        <end position="682"/>
    </location>
</feature>
<dbReference type="AlphaFoldDB" id="A0A6A6QNV0"/>
<feature type="DNA-binding region" description="TEA" evidence="6">
    <location>
        <begin position="110"/>
        <end position="190"/>
    </location>
</feature>
<feature type="region of interest" description="Disordered" evidence="7">
    <location>
        <begin position="204"/>
        <end position="232"/>
    </location>
</feature>
<dbReference type="PROSITE" id="PS51088">
    <property type="entry name" value="TEA_2"/>
    <property type="match status" value="1"/>
</dbReference>
<keyword evidence="3" id="KW-0805">Transcription regulation</keyword>
<evidence type="ECO:0000256" key="1">
    <source>
        <dbReference type="ARBA" id="ARBA00004123"/>
    </source>
</evidence>
<dbReference type="InterPro" id="IPR000818">
    <property type="entry name" value="TEA/ATTS_dom"/>
</dbReference>
<dbReference type="SMART" id="SM00426">
    <property type="entry name" value="TEA"/>
    <property type="match status" value="1"/>
</dbReference>
<evidence type="ECO:0000256" key="5">
    <source>
        <dbReference type="ARBA" id="ARBA00023242"/>
    </source>
</evidence>
<evidence type="ECO:0000256" key="6">
    <source>
        <dbReference type="PROSITE-ProRule" id="PRU00505"/>
    </source>
</evidence>
<dbReference type="EMBL" id="MU004191">
    <property type="protein sequence ID" value="KAF2493912.1"/>
    <property type="molecule type" value="Genomic_DNA"/>
</dbReference>
<dbReference type="OrthoDB" id="10006572at2759"/>
<keyword evidence="4" id="KW-0804">Transcription</keyword>
<comment type="similarity">
    <text evidence="2">Belongs to the TEC1 family.</text>
</comment>
<gene>
    <name evidence="9" type="ORF">BU16DRAFT_562868</name>
</gene>
<evidence type="ECO:0000256" key="7">
    <source>
        <dbReference type="SAM" id="MobiDB-lite"/>
    </source>
</evidence>
<organism evidence="9 10">
    <name type="scientific">Lophium mytilinum</name>
    <dbReference type="NCBI Taxonomy" id="390894"/>
    <lineage>
        <taxon>Eukaryota</taxon>
        <taxon>Fungi</taxon>
        <taxon>Dikarya</taxon>
        <taxon>Ascomycota</taxon>
        <taxon>Pezizomycotina</taxon>
        <taxon>Dothideomycetes</taxon>
        <taxon>Pleosporomycetidae</taxon>
        <taxon>Mytilinidiales</taxon>
        <taxon>Mytilinidiaceae</taxon>
        <taxon>Lophium</taxon>
    </lineage>
</organism>
<dbReference type="InterPro" id="IPR038096">
    <property type="entry name" value="TEA/ATTS_sf"/>
</dbReference>
<evidence type="ECO:0000313" key="10">
    <source>
        <dbReference type="Proteomes" id="UP000799750"/>
    </source>
</evidence>
<feature type="compositionally biased region" description="Gly residues" evidence="7">
    <location>
        <begin position="758"/>
        <end position="778"/>
    </location>
</feature>
<dbReference type="GO" id="GO:0005667">
    <property type="term" value="C:transcription regulator complex"/>
    <property type="evidence" value="ECO:0007669"/>
    <property type="project" value="TreeGrafter"/>
</dbReference>
<feature type="compositionally biased region" description="Basic residues" evidence="7">
    <location>
        <begin position="217"/>
        <end position="229"/>
    </location>
</feature>
<evidence type="ECO:0000256" key="4">
    <source>
        <dbReference type="ARBA" id="ARBA00023163"/>
    </source>
</evidence>
<feature type="domain" description="TEA" evidence="8">
    <location>
        <begin position="110"/>
        <end position="190"/>
    </location>
</feature>
<keyword evidence="5" id="KW-0539">Nucleus</keyword>
<sequence length="778" mass="87099">MELRRHSCVLPSNAPAFDSFSSRVLQERCGNRQHEYLDSDIPERKYLPTSPVENLYRNGISTYVGSHHGGITSHPDCKSEEQINSETQKVWRQLQRCGAYCKYRDKPSKDTRDLVKWPEHMDATDRAVLTSVTGLVKYEPMGRRKLTLDGKLRGRNELVAASIEKDTGEARTRKQVSSHIQVLKDKLKDAPQVLKYMSKEDLSYRHRPAAGDGSTARSRHAASSARHRQPSTQYTFQPDFRMTTSNRYFTPFDFEMYVRDTQEDPPKHIYTFTKFPKDISPKLSDVYVHNNRQWRTLYPSLSHVPIDNFQDCDIIVCDASISVMTDTLPKDAELAIQLELKGEAYHTNFDSFSARTSLFNADSATRPSSATQINAHEPDAELGYNSSLPSHYTVPFCSKFWAQKIHNLNMLFRRAQAHHDPEERAKMEQQVRTSLGRLTATQEIFAVPKGGEKPVRVAAIFWRFSQTSGRDEGRAVWRSVVYQRQQQQQQQALQQVLPVQRAPEPAMPVEVDEIYPVSQHPPTAYPALSFDLPPHQHQQHQPIYDHLTLNDTTSQHHHHPFDLDTLSTMALQGAFAPASYPEPSQGLPSLTHSYDSSIDLQPDHAASQHFSVVGGGGVGGMSHNDLDFTGGSISIHLEPAIDLPNYHDLDIPGNGFHDPPPQQQQLGGFDESGGHGQGDAGANLFTVESAFGRPWGSYQELMERLESHPAAQARELELESQGLQAAGGHEAGEGVGLWKLQSPFAEDEGRVKEEEAGQGQGQEGVFGGRGHHVGMGGY</sequence>
<evidence type="ECO:0000256" key="2">
    <source>
        <dbReference type="ARBA" id="ARBA00008421"/>
    </source>
</evidence>
<dbReference type="Proteomes" id="UP000799750">
    <property type="component" value="Unassembled WGS sequence"/>
</dbReference>
<dbReference type="Pfam" id="PF01285">
    <property type="entry name" value="TEA"/>
    <property type="match status" value="1"/>
</dbReference>
<evidence type="ECO:0000313" key="9">
    <source>
        <dbReference type="EMBL" id="KAF2493912.1"/>
    </source>
</evidence>
<dbReference type="PANTHER" id="PTHR11834:SF0">
    <property type="entry name" value="PROTEIN SCALLOPED"/>
    <property type="match status" value="1"/>
</dbReference>
<dbReference type="GO" id="GO:0000978">
    <property type="term" value="F:RNA polymerase II cis-regulatory region sequence-specific DNA binding"/>
    <property type="evidence" value="ECO:0007669"/>
    <property type="project" value="TreeGrafter"/>
</dbReference>
<dbReference type="GO" id="GO:0000981">
    <property type="term" value="F:DNA-binding transcription factor activity, RNA polymerase II-specific"/>
    <property type="evidence" value="ECO:0007669"/>
    <property type="project" value="TreeGrafter"/>
</dbReference>
<protein>
    <recommendedName>
        <fullName evidence="8">TEA domain-containing protein</fullName>
    </recommendedName>
</protein>
<proteinExistence type="inferred from homology"/>